<dbReference type="InterPro" id="IPR026337">
    <property type="entry name" value="AKG_HExxH"/>
</dbReference>
<dbReference type="NCBIfam" id="TIGR04267">
    <property type="entry name" value="mod_HExxH"/>
    <property type="match status" value="1"/>
</dbReference>
<gene>
    <name evidence="1" type="ORF">EDD40_1809</name>
</gene>
<proteinExistence type="predicted"/>
<accession>A0A3N1H2B0</accession>
<dbReference type="Proteomes" id="UP000268727">
    <property type="component" value="Unassembled WGS sequence"/>
</dbReference>
<organism evidence="1 2">
    <name type="scientific">Saccharothrix texasensis</name>
    <dbReference type="NCBI Taxonomy" id="103734"/>
    <lineage>
        <taxon>Bacteria</taxon>
        <taxon>Bacillati</taxon>
        <taxon>Actinomycetota</taxon>
        <taxon>Actinomycetes</taxon>
        <taxon>Pseudonocardiales</taxon>
        <taxon>Pseudonocardiaceae</taxon>
        <taxon>Saccharothrix</taxon>
    </lineage>
</organism>
<keyword evidence="2" id="KW-1185">Reference proteome</keyword>
<evidence type="ECO:0000313" key="1">
    <source>
        <dbReference type="EMBL" id="ROP36536.1"/>
    </source>
</evidence>
<dbReference type="OrthoDB" id="796761at2"/>
<dbReference type="RefSeq" id="WP_123742500.1">
    <property type="nucleotide sequence ID" value="NZ_RJKM01000001.1"/>
</dbReference>
<evidence type="ECO:0000313" key="2">
    <source>
        <dbReference type="Proteomes" id="UP000268727"/>
    </source>
</evidence>
<sequence>MTRGDHEVAGWNSKHGISLSNHEMSLAQLDALASARPDGDAVALLHRVERTRRLLALRLVLSHARDHPAPGNPLAPVDEAWDLLVAAERTRPEEVAELLSRPQIGVWSAHVLRRLRNKVSDTAPAWFHVGQLHLLAAAAGLSAELRFTMTIPLRDGIAVLPGRGVARVPETTGWSHGTLVSDASGLTVKTGVGAAHPVEWQPIRILEGNVGSTAPRIHLDDTGPYRGLAVPERPEPLSESSAARWNALFADTWAILERDHPHRARELSAGLSVITPRPAAYRFRPHSGSVGDGYGAAIISEPHDAVQLAVTMVHEYQHSKLNAIGHLVPLTHVDPTATCYAPWRDDARPVAGLFQGVNAFLAVAEFWHRQRERASGTDAALAHFEFALVRAQVTEALGALRRHPSLTERGRGFAARLADRLAALADATVPADLLSAAERFAADHRTAWRATHLRPVRSHVRECAARWSAGKPAPTAGPRGIVVADDDPPRMDAKAILARVLLTDRVEFDAMRSDSTGHVRKISEDLTEADFALVAGDHRRAHALYSAELADGSNRPGAWSGFGLVVRELTPGPASRVLLERPHVVRALRDDLAATGEAPDVERLAAWLGAEG</sequence>
<comment type="caution">
    <text evidence="1">The sequence shown here is derived from an EMBL/GenBank/DDBJ whole genome shotgun (WGS) entry which is preliminary data.</text>
</comment>
<protein>
    <submittedName>
        <fullName evidence="1">HEXXH motif-containing protein</fullName>
    </submittedName>
</protein>
<dbReference type="AlphaFoldDB" id="A0A3N1H2B0"/>
<dbReference type="EMBL" id="RJKM01000001">
    <property type="protein sequence ID" value="ROP36536.1"/>
    <property type="molecule type" value="Genomic_DNA"/>
</dbReference>
<name>A0A3N1H2B0_9PSEU</name>
<reference evidence="1 2" key="1">
    <citation type="submission" date="2018-11" db="EMBL/GenBank/DDBJ databases">
        <title>Sequencing the genomes of 1000 actinobacteria strains.</title>
        <authorList>
            <person name="Klenk H.-P."/>
        </authorList>
    </citation>
    <scope>NUCLEOTIDE SEQUENCE [LARGE SCALE GENOMIC DNA]</scope>
    <source>
        <strain evidence="1 2">DSM 44231</strain>
    </source>
</reference>